<feature type="transmembrane region" description="Helical" evidence="1">
    <location>
        <begin position="98"/>
        <end position="118"/>
    </location>
</feature>
<reference evidence="3 4" key="1">
    <citation type="submission" date="2017-09" db="EMBL/GenBank/DDBJ databases">
        <title>Depth-based differentiation of microbial function through sediment-hosted aquifers and enrichment of novel symbionts in the deep terrestrial subsurface.</title>
        <authorList>
            <person name="Probst A.J."/>
            <person name="Ladd B."/>
            <person name="Jarett J.K."/>
            <person name="Geller-Mcgrath D.E."/>
            <person name="Sieber C.M."/>
            <person name="Emerson J.B."/>
            <person name="Anantharaman K."/>
            <person name="Thomas B.C."/>
            <person name="Malmstrom R."/>
            <person name="Stieglmeier M."/>
            <person name="Klingl A."/>
            <person name="Woyke T."/>
            <person name="Ryan C.M."/>
            <person name="Banfield J.F."/>
        </authorList>
    </citation>
    <scope>NUCLEOTIDE SEQUENCE [LARGE SCALE GENOMIC DNA]</scope>
    <source>
        <strain evidence="3">CG23_combo_of_CG06-09_8_20_14_all_39_25</strain>
    </source>
</reference>
<keyword evidence="1" id="KW-0472">Membrane</keyword>
<dbReference type="Pfam" id="PF00932">
    <property type="entry name" value="LTD"/>
    <property type="match status" value="1"/>
</dbReference>
<evidence type="ECO:0000256" key="1">
    <source>
        <dbReference type="SAM" id="Phobius"/>
    </source>
</evidence>
<proteinExistence type="predicted"/>
<dbReference type="InterPro" id="IPR036415">
    <property type="entry name" value="Lamin_tail_dom_sf"/>
</dbReference>
<comment type="caution">
    <text evidence="3">The sequence shown here is derived from an EMBL/GenBank/DDBJ whole genome shotgun (WGS) entry which is preliminary data.</text>
</comment>
<dbReference type="SUPFAM" id="SSF74853">
    <property type="entry name" value="Lamin A/C globular tail domain"/>
    <property type="match status" value="1"/>
</dbReference>
<dbReference type="AlphaFoldDB" id="A0A2G9YUW8"/>
<dbReference type="Proteomes" id="UP000229054">
    <property type="component" value="Unassembled WGS sequence"/>
</dbReference>
<dbReference type="InterPro" id="IPR001322">
    <property type="entry name" value="Lamin_tail_dom"/>
</dbReference>
<evidence type="ECO:0000259" key="2">
    <source>
        <dbReference type="Pfam" id="PF00932"/>
    </source>
</evidence>
<dbReference type="EMBL" id="PCRN01000059">
    <property type="protein sequence ID" value="PIP22281.1"/>
    <property type="molecule type" value="Genomic_DNA"/>
</dbReference>
<gene>
    <name evidence="3" type="ORF">COX38_01465</name>
</gene>
<sequence>MFRPRKIKLLIFFLLLFFLLGASFIFAQKPLEVTYPEIPGAKTPTTTKEALPDYIRYIYYLSLFLAGILALGSFVYGGVRYLTSGGSPAIQNDAKSQILAGLWGLVILVFAFAVLNIINPQLTSFGVSLPGIPTTKTGGVAPPKSLTNTHIEIPLGGLIENLWGEKRVGAAVYEKGFKPTECYQFDSEGDRTTNDPLENQDRMTCIKNLSEAIRVKAERLKEPVEELQEFYSQLNCCESCCYNVCSTWITCDDICDQGGVWPWWQWENCQGTCCQDTQKEGCWAGCDPAYSYCEGLDMRNDAKYYCRGAVCGYFQECQCQDCLESICRYPDTKEPCGYEDPIIQEKITRIKEALIEFQVKMGFFPLTEKMANQDNLDLLLAGDTKILIKNLLLYKEPGYGEIDEEKLKEILKLKEVMTYLIDEWEYRELLLSNQNMVKIMARALDILGNEIAVNEIAWMGTTANENQEWLELYNNTKGDISLEGWQIIAADGSPTIYLSGQIPAQGFYLLENNEAATDIPADLIFSGNLDNGGEKLELYDQYGNLVDKVNCLGGWFAGETDPETSMERINPQDEGSDSKNWATNLSIEAEGEEEKADLINGKDSAGNPIYGTPKSSNSAGWLVPSYPSFDNLAWQIREKILGQETLKEKLILVLRNAENLEKMIKTKEFLGDVLMGSDERLKRLLKERQVLRILFEDEENLNAILADSHAEELFRQLLNMDGPEKDAAWQDLIANKLTETITNSKLIADFERDLRWIIETGELMRGCEEDPLSIDQARVPDLIPNMKIEKVPEWEEIKTELKFPGEAEAGHDPAIFYCHKLLW</sequence>
<feature type="transmembrane region" description="Helical" evidence="1">
    <location>
        <begin position="57"/>
        <end position="77"/>
    </location>
</feature>
<evidence type="ECO:0000313" key="3">
    <source>
        <dbReference type="EMBL" id="PIP22281.1"/>
    </source>
</evidence>
<keyword evidence="1" id="KW-0812">Transmembrane</keyword>
<name>A0A2G9YUW8_9BACT</name>
<accession>A0A2G9YUW8</accession>
<feature type="domain" description="LTD" evidence="2">
    <location>
        <begin position="450"/>
        <end position="549"/>
    </location>
</feature>
<keyword evidence="1" id="KW-1133">Transmembrane helix</keyword>
<organism evidence="3 4">
    <name type="scientific">Candidatus Nealsonbacteria bacterium CG23_combo_of_CG06-09_8_20_14_all_39_25</name>
    <dbReference type="NCBI Taxonomy" id="1974723"/>
    <lineage>
        <taxon>Bacteria</taxon>
        <taxon>Candidatus Nealsoniibacteriota</taxon>
    </lineage>
</organism>
<evidence type="ECO:0000313" key="4">
    <source>
        <dbReference type="Proteomes" id="UP000229054"/>
    </source>
</evidence>
<protein>
    <recommendedName>
        <fullName evidence="2">LTD domain-containing protein</fullName>
    </recommendedName>
</protein>